<gene>
    <name evidence="3" type="ORF">I2H31_24400</name>
</gene>
<proteinExistence type="predicted"/>
<evidence type="ECO:0000256" key="1">
    <source>
        <dbReference type="SAM" id="MobiDB-lite"/>
    </source>
</evidence>
<reference evidence="3 4" key="1">
    <citation type="submission" date="2020-11" db="EMBL/GenBank/DDBJ databases">
        <authorList>
            <person name="Kim M.K."/>
        </authorList>
    </citation>
    <scope>NUCLEOTIDE SEQUENCE [LARGE SCALE GENOMIC DNA]</scope>
    <source>
        <strain evidence="3 4">BT662</strain>
    </source>
</reference>
<feature type="signal peptide" evidence="2">
    <location>
        <begin position="1"/>
        <end position="21"/>
    </location>
</feature>
<dbReference type="RefSeq" id="WP_196295685.1">
    <property type="nucleotide sequence ID" value="NZ_JADQDM010000026.1"/>
</dbReference>
<dbReference type="Proteomes" id="UP000618931">
    <property type="component" value="Unassembled WGS sequence"/>
</dbReference>
<name>A0ABS0IBA8_9BACT</name>
<comment type="caution">
    <text evidence="3">The sequence shown here is derived from an EMBL/GenBank/DDBJ whole genome shotgun (WGS) entry which is preliminary data.</text>
</comment>
<evidence type="ECO:0008006" key="5">
    <source>
        <dbReference type="Google" id="ProtNLM"/>
    </source>
</evidence>
<keyword evidence="4" id="KW-1185">Reference proteome</keyword>
<sequence length="128" mass="13814">MNRLLLHVALLALPFAATVQATHPCTTHKTVNHHVGAKAKVKTKHASGRTVYYCAIGNTVKYYASPGCRGLSRCGAVLEKMSLTSAQQRTGPCKWRYQVTAAKPPRSHGQGKGEVDQQKAPASPGRFC</sequence>
<evidence type="ECO:0000256" key="2">
    <source>
        <dbReference type="SAM" id="SignalP"/>
    </source>
</evidence>
<dbReference type="EMBL" id="JADQDM010000026">
    <property type="protein sequence ID" value="MBF9224266.1"/>
    <property type="molecule type" value="Genomic_DNA"/>
</dbReference>
<feature type="chain" id="PRO_5046580110" description="Secreted protein" evidence="2">
    <location>
        <begin position="22"/>
        <end position="128"/>
    </location>
</feature>
<feature type="region of interest" description="Disordered" evidence="1">
    <location>
        <begin position="102"/>
        <end position="128"/>
    </location>
</feature>
<evidence type="ECO:0000313" key="3">
    <source>
        <dbReference type="EMBL" id="MBF9224266.1"/>
    </source>
</evidence>
<evidence type="ECO:0000313" key="4">
    <source>
        <dbReference type="Proteomes" id="UP000618931"/>
    </source>
</evidence>
<keyword evidence="2" id="KW-0732">Signal</keyword>
<accession>A0ABS0IBA8</accession>
<organism evidence="3 4">
    <name type="scientific">Hymenobacter ruricola</name>
    <dbReference type="NCBI Taxonomy" id="2791023"/>
    <lineage>
        <taxon>Bacteria</taxon>
        <taxon>Pseudomonadati</taxon>
        <taxon>Bacteroidota</taxon>
        <taxon>Cytophagia</taxon>
        <taxon>Cytophagales</taxon>
        <taxon>Hymenobacteraceae</taxon>
        <taxon>Hymenobacter</taxon>
    </lineage>
</organism>
<protein>
    <recommendedName>
        <fullName evidence="5">Secreted protein</fullName>
    </recommendedName>
</protein>